<feature type="compositionally biased region" description="Low complexity" evidence="1">
    <location>
        <begin position="191"/>
        <end position="205"/>
    </location>
</feature>
<comment type="caution">
    <text evidence="2">The sequence shown here is derived from an EMBL/GenBank/DDBJ whole genome shotgun (WGS) entry which is preliminary data.</text>
</comment>
<gene>
    <name evidence="2" type="ORF">PCASD_16293</name>
</gene>
<reference evidence="2 3" key="1">
    <citation type="submission" date="2017-11" db="EMBL/GenBank/DDBJ databases">
        <title>De novo assembly and phasing of dikaryotic genomes from two isolates of Puccinia coronata f. sp. avenae, the causal agent of oat crown rust.</title>
        <authorList>
            <person name="Miller M.E."/>
            <person name="Zhang Y."/>
            <person name="Omidvar V."/>
            <person name="Sperschneider J."/>
            <person name="Schwessinger B."/>
            <person name="Raley C."/>
            <person name="Palmer J.M."/>
            <person name="Garnica D."/>
            <person name="Upadhyaya N."/>
            <person name="Rathjen J."/>
            <person name="Taylor J.M."/>
            <person name="Park R.F."/>
            <person name="Dodds P.N."/>
            <person name="Hirsch C.D."/>
            <person name="Kianian S.F."/>
            <person name="Figueroa M."/>
        </authorList>
    </citation>
    <scope>NUCLEOTIDE SEQUENCE [LARGE SCALE GENOMIC DNA]</scope>
    <source>
        <strain evidence="2">12SD80</strain>
    </source>
</reference>
<name>A0A2N5UEA2_9BASI</name>
<accession>A0A2N5UEA2</accession>
<organism evidence="2 3">
    <name type="scientific">Puccinia coronata f. sp. avenae</name>
    <dbReference type="NCBI Taxonomy" id="200324"/>
    <lineage>
        <taxon>Eukaryota</taxon>
        <taxon>Fungi</taxon>
        <taxon>Dikarya</taxon>
        <taxon>Basidiomycota</taxon>
        <taxon>Pucciniomycotina</taxon>
        <taxon>Pucciniomycetes</taxon>
        <taxon>Pucciniales</taxon>
        <taxon>Pucciniaceae</taxon>
        <taxon>Puccinia</taxon>
    </lineage>
</organism>
<evidence type="ECO:0000313" key="2">
    <source>
        <dbReference type="EMBL" id="PLW36058.1"/>
    </source>
</evidence>
<evidence type="ECO:0000313" key="3">
    <source>
        <dbReference type="Proteomes" id="UP000235392"/>
    </source>
</evidence>
<protein>
    <submittedName>
        <fullName evidence="2">Uncharacterized protein</fullName>
    </submittedName>
</protein>
<dbReference type="EMBL" id="PGCI01000166">
    <property type="protein sequence ID" value="PLW36058.1"/>
    <property type="molecule type" value="Genomic_DNA"/>
</dbReference>
<feature type="region of interest" description="Disordered" evidence="1">
    <location>
        <begin position="82"/>
        <end position="205"/>
    </location>
</feature>
<feature type="compositionally biased region" description="Polar residues" evidence="1">
    <location>
        <begin position="96"/>
        <end position="119"/>
    </location>
</feature>
<dbReference type="AlphaFoldDB" id="A0A2N5UEA2"/>
<dbReference type="Proteomes" id="UP000235392">
    <property type="component" value="Unassembled WGS sequence"/>
</dbReference>
<evidence type="ECO:0000256" key="1">
    <source>
        <dbReference type="SAM" id="MobiDB-lite"/>
    </source>
</evidence>
<sequence length="205" mass="23370">MQAHTSQLILQLMVRLEQMMTLSHQWSAKDELEKLEVLKSSMTQASPMRVDPEATRSPLVQNQSNQTVEDIGYLKSIPGGSAMPNAYLPPPPPPNVLSQSNNLASTIPPQENLQPSVLGQANPYPPNTQRVSNNFIPPHHLGYPYNTYHTDQPKYNQPRDYYPQNDYHPQAEHRQQTSHQHRQYTPYARPGNNQNRGRGRNNNTQ</sequence>
<proteinExistence type="predicted"/>